<proteinExistence type="predicted"/>
<accession>A0A6G1H125</accession>
<evidence type="ECO:0000313" key="2">
    <source>
        <dbReference type="Proteomes" id="UP000800041"/>
    </source>
</evidence>
<protein>
    <submittedName>
        <fullName evidence="1">Uncharacterized protein</fullName>
    </submittedName>
</protein>
<dbReference type="EMBL" id="ML977155">
    <property type="protein sequence ID" value="KAF1986764.1"/>
    <property type="molecule type" value="Genomic_DNA"/>
</dbReference>
<reference evidence="1" key="1">
    <citation type="journal article" date="2020" name="Stud. Mycol.">
        <title>101 Dothideomycetes genomes: a test case for predicting lifestyles and emergence of pathogens.</title>
        <authorList>
            <person name="Haridas S."/>
            <person name="Albert R."/>
            <person name="Binder M."/>
            <person name="Bloem J."/>
            <person name="Labutti K."/>
            <person name="Salamov A."/>
            <person name="Andreopoulos B."/>
            <person name="Baker S."/>
            <person name="Barry K."/>
            <person name="Bills G."/>
            <person name="Bluhm B."/>
            <person name="Cannon C."/>
            <person name="Castanera R."/>
            <person name="Culley D."/>
            <person name="Daum C."/>
            <person name="Ezra D."/>
            <person name="Gonzalez J."/>
            <person name="Henrissat B."/>
            <person name="Kuo A."/>
            <person name="Liang C."/>
            <person name="Lipzen A."/>
            <person name="Lutzoni F."/>
            <person name="Magnuson J."/>
            <person name="Mondo S."/>
            <person name="Nolan M."/>
            <person name="Ohm R."/>
            <person name="Pangilinan J."/>
            <person name="Park H.-J."/>
            <person name="Ramirez L."/>
            <person name="Alfaro M."/>
            <person name="Sun H."/>
            <person name="Tritt A."/>
            <person name="Yoshinaga Y."/>
            <person name="Zwiers L.-H."/>
            <person name="Turgeon B."/>
            <person name="Goodwin S."/>
            <person name="Spatafora J."/>
            <person name="Crous P."/>
            <person name="Grigoriev I."/>
        </authorList>
    </citation>
    <scope>NUCLEOTIDE SEQUENCE</scope>
    <source>
        <strain evidence="1">CBS 113979</strain>
    </source>
</reference>
<dbReference type="Proteomes" id="UP000800041">
    <property type="component" value="Unassembled WGS sequence"/>
</dbReference>
<organism evidence="1 2">
    <name type="scientific">Aulographum hederae CBS 113979</name>
    <dbReference type="NCBI Taxonomy" id="1176131"/>
    <lineage>
        <taxon>Eukaryota</taxon>
        <taxon>Fungi</taxon>
        <taxon>Dikarya</taxon>
        <taxon>Ascomycota</taxon>
        <taxon>Pezizomycotina</taxon>
        <taxon>Dothideomycetes</taxon>
        <taxon>Pleosporomycetidae</taxon>
        <taxon>Aulographales</taxon>
        <taxon>Aulographaceae</taxon>
    </lineage>
</organism>
<gene>
    <name evidence="1" type="ORF">K402DRAFT_65804</name>
</gene>
<evidence type="ECO:0000313" key="1">
    <source>
        <dbReference type="EMBL" id="KAF1986764.1"/>
    </source>
</evidence>
<keyword evidence="2" id="KW-1185">Reference proteome</keyword>
<name>A0A6G1H125_9PEZI</name>
<sequence>MECTAPATSGHDRWSGRCREVFYGRFKRWEMADLNELTGHHSDQYWLSGGLRFLDDGAHLRWSSQYAFSIPTQRGGRIRFARDERRTSTVTRSVIPEKADMQVTTAAFCLRPSRLVWLRAPLTLKYWDQLTRKTRLGGDLTFCPRTTFPLVPATVPADCALKSLV</sequence>
<dbReference type="AlphaFoldDB" id="A0A6G1H125"/>